<feature type="transmembrane region" description="Helical" evidence="1">
    <location>
        <begin position="49"/>
        <end position="71"/>
    </location>
</feature>
<feature type="transmembrane region" description="Helical" evidence="1">
    <location>
        <begin position="196"/>
        <end position="217"/>
    </location>
</feature>
<keyword evidence="3" id="KW-1185">Reference proteome</keyword>
<dbReference type="EMBL" id="MU251691">
    <property type="protein sequence ID" value="KAG9230224.1"/>
    <property type="molecule type" value="Genomic_DNA"/>
</dbReference>
<keyword evidence="1" id="KW-0472">Membrane</keyword>
<dbReference type="OrthoDB" id="5371583at2759"/>
<keyword evidence="1" id="KW-0812">Transmembrane</keyword>
<reference evidence="2" key="1">
    <citation type="journal article" date="2021" name="IMA Fungus">
        <title>Genomic characterization of three marine fungi, including Emericellopsis atlantica sp. nov. with signatures of a generalist lifestyle and marine biomass degradation.</title>
        <authorList>
            <person name="Hagestad O.C."/>
            <person name="Hou L."/>
            <person name="Andersen J.H."/>
            <person name="Hansen E.H."/>
            <person name="Altermark B."/>
            <person name="Li C."/>
            <person name="Kuhnert E."/>
            <person name="Cox R.J."/>
            <person name="Crous P.W."/>
            <person name="Spatafora J.W."/>
            <person name="Lail K."/>
            <person name="Amirebrahimi M."/>
            <person name="Lipzen A."/>
            <person name="Pangilinan J."/>
            <person name="Andreopoulos W."/>
            <person name="Hayes R.D."/>
            <person name="Ng V."/>
            <person name="Grigoriev I.V."/>
            <person name="Jackson S.A."/>
            <person name="Sutton T.D.S."/>
            <person name="Dobson A.D.W."/>
            <person name="Rama T."/>
        </authorList>
    </citation>
    <scope>NUCLEOTIDE SEQUENCE</scope>
    <source>
        <strain evidence="2">TRa018bII</strain>
    </source>
</reference>
<accession>A0A9P7YAN2</accession>
<gene>
    <name evidence="2" type="ORF">BJ875DRAFT_162689</name>
</gene>
<dbReference type="AlphaFoldDB" id="A0A9P7YAN2"/>
<dbReference type="Proteomes" id="UP000824998">
    <property type="component" value="Unassembled WGS sequence"/>
</dbReference>
<proteinExistence type="predicted"/>
<organism evidence="2 3">
    <name type="scientific">Amylocarpus encephaloides</name>
    <dbReference type="NCBI Taxonomy" id="45428"/>
    <lineage>
        <taxon>Eukaryota</taxon>
        <taxon>Fungi</taxon>
        <taxon>Dikarya</taxon>
        <taxon>Ascomycota</taxon>
        <taxon>Pezizomycotina</taxon>
        <taxon>Leotiomycetes</taxon>
        <taxon>Helotiales</taxon>
        <taxon>Helotiales incertae sedis</taxon>
        <taxon>Amylocarpus</taxon>
    </lineage>
</organism>
<evidence type="ECO:0000313" key="3">
    <source>
        <dbReference type="Proteomes" id="UP000824998"/>
    </source>
</evidence>
<sequence length="261" mass="29554">MGFWNEKKGKKVAAQGVEPLRNSPHSTYVLSEFEKKDMAYKKRIRVLRFATRFLSLILNIAIISTMSFALYKYFTTKNGYYEGRPTWGSNTILWPSIMLLAIAVVTFSLNLATLISYCRSGVKAANKVSNVASYIGYAFLGIHFLVWAGVASAYRAARSPQDLWGYSCSARADAIQEQVKSFLDFGKLCTMQQGSWFISIVEAIVYFLTFVVTIFMLRRASHKKKIGKMRESLNMETGYMQSHEMGGFKPIHGKKYMPLDG</sequence>
<protein>
    <recommendedName>
        <fullName evidence="4">MARVEL domain-containing protein</fullName>
    </recommendedName>
</protein>
<feature type="transmembrane region" description="Helical" evidence="1">
    <location>
        <begin position="91"/>
        <end position="113"/>
    </location>
</feature>
<name>A0A9P7YAN2_9HELO</name>
<dbReference type="PANTHER" id="PTHR42069:SF1">
    <property type="entry name" value="MARVEL DOMAIN-CONTAINING PROTEIN"/>
    <property type="match status" value="1"/>
</dbReference>
<comment type="caution">
    <text evidence="2">The sequence shown here is derived from an EMBL/GenBank/DDBJ whole genome shotgun (WGS) entry which is preliminary data.</text>
</comment>
<feature type="transmembrane region" description="Helical" evidence="1">
    <location>
        <begin position="134"/>
        <end position="154"/>
    </location>
</feature>
<evidence type="ECO:0008006" key="4">
    <source>
        <dbReference type="Google" id="ProtNLM"/>
    </source>
</evidence>
<dbReference type="PANTHER" id="PTHR42069">
    <property type="entry name" value="HYPHAL ANASTAMOSIS-8 PROTEIN"/>
    <property type="match status" value="1"/>
</dbReference>
<evidence type="ECO:0000256" key="1">
    <source>
        <dbReference type="SAM" id="Phobius"/>
    </source>
</evidence>
<evidence type="ECO:0000313" key="2">
    <source>
        <dbReference type="EMBL" id="KAG9230224.1"/>
    </source>
</evidence>
<keyword evidence="1" id="KW-1133">Transmembrane helix</keyword>